<feature type="non-terminal residue" evidence="4">
    <location>
        <position position="1"/>
    </location>
</feature>
<dbReference type="InterPro" id="IPR017243">
    <property type="entry name" value="Bloc1s5"/>
</dbReference>
<dbReference type="GO" id="GO:0030133">
    <property type="term" value="C:transport vesicle"/>
    <property type="evidence" value="ECO:0007669"/>
    <property type="project" value="InterPro"/>
</dbReference>
<comment type="caution">
    <text evidence="4">The sequence shown here is derived from an EMBL/GenBank/DDBJ whole genome shotgun (WGS) entry which is preliminary data.</text>
</comment>
<dbReference type="Pfam" id="PF14942">
    <property type="entry name" value="Muted"/>
    <property type="match status" value="1"/>
</dbReference>
<dbReference type="Proteomes" id="UP000603453">
    <property type="component" value="Unassembled WGS sequence"/>
</dbReference>
<evidence type="ECO:0000313" key="5">
    <source>
        <dbReference type="Proteomes" id="UP000603453"/>
    </source>
</evidence>
<comment type="similarity">
    <text evidence="1">Belongs to the BLOC1S5 family.</text>
</comment>
<reference evidence="4" key="1">
    <citation type="submission" date="2020-12" db="EMBL/GenBank/DDBJ databases">
        <title>Metabolic potential, ecology and presence of endohyphal bacteria is reflected in genomic diversity of Mucoromycotina.</title>
        <authorList>
            <person name="Muszewska A."/>
            <person name="Okrasinska A."/>
            <person name="Steczkiewicz K."/>
            <person name="Drgas O."/>
            <person name="Orlowska M."/>
            <person name="Perlinska-Lenart U."/>
            <person name="Aleksandrzak-Piekarczyk T."/>
            <person name="Szatraj K."/>
            <person name="Zielenkiewicz U."/>
            <person name="Pilsyk S."/>
            <person name="Malc E."/>
            <person name="Mieczkowski P."/>
            <person name="Kruszewska J.S."/>
            <person name="Biernat P."/>
            <person name="Pawlowska J."/>
        </authorList>
    </citation>
    <scope>NUCLEOTIDE SEQUENCE</scope>
    <source>
        <strain evidence="4">WA0000017839</strain>
    </source>
</reference>
<keyword evidence="3" id="KW-0175">Coiled coil</keyword>
<evidence type="ECO:0000256" key="2">
    <source>
        <dbReference type="ARBA" id="ARBA00019580"/>
    </source>
</evidence>
<evidence type="ECO:0000256" key="1">
    <source>
        <dbReference type="ARBA" id="ARBA00010754"/>
    </source>
</evidence>
<keyword evidence="5" id="KW-1185">Reference proteome</keyword>
<accession>A0A8H7QR87</accession>
<sequence length="138" mass="16024">ASELDELIFQKGQTSLQRELHDFVEAFETKKELLELDSLAKTYVQLTNCEGKLKSSAVSQLETTLKEAVRVNDVLNSALKQVESVQVKEEPFRAEREAYLKSKEERRKVLESEIRRESDKIDEYYAKKTRESIYSIFG</sequence>
<dbReference type="OrthoDB" id="2260421at2759"/>
<dbReference type="EMBL" id="JAEPRD010000149">
    <property type="protein sequence ID" value="KAG2196320.1"/>
    <property type="molecule type" value="Genomic_DNA"/>
</dbReference>
<dbReference type="GO" id="GO:0031083">
    <property type="term" value="C:BLOC-1 complex"/>
    <property type="evidence" value="ECO:0007669"/>
    <property type="project" value="InterPro"/>
</dbReference>
<name>A0A8H7QR87_9FUNG</name>
<evidence type="ECO:0000313" key="4">
    <source>
        <dbReference type="EMBL" id="KAG2196320.1"/>
    </source>
</evidence>
<feature type="coiled-coil region" evidence="3">
    <location>
        <begin position="100"/>
        <end position="127"/>
    </location>
</feature>
<evidence type="ECO:0000256" key="3">
    <source>
        <dbReference type="SAM" id="Coils"/>
    </source>
</evidence>
<organism evidence="4 5">
    <name type="scientific">Mucor saturninus</name>
    <dbReference type="NCBI Taxonomy" id="64648"/>
    <lineage>
        <taxon>Eukaryota</taxon>
        <taxon>Fungi</taxon>
        <taxon>Fungi incertae sedis</taxon>
        <taxon>Mucoromycota</taxon>
        <taxon>Mucoromycotina</taxon>
        <taxon>Mucoromycetes</taxon>
        <taxon>Mucorales</taxon>
        <taxon>Mucorineae</taxon>
        <taxon>Mucoraceae</taxon>
        <taxon>Mucor</taxon>
    </lineage>
</organism>
<gene>
    <name evidence="4" type="ORF">INT47_009315</name>
</gene>
<dbReference type="AlphaFoldDB" id="A0A8H7QR87"/>
<proteinExistence type="inferred from homology"/>
<protein>
    <recommendedName>
        <fullName evidence="2">Biogenesis of lysosome-related organelles complex 1 subunit 5</fullName>
    </recommendedName>
</protein>